<keyword evidence="3" id="KW-1185">Reference proteome</keyword>
<dbReference type="SUPFAM" id="SSF53448">
    <property type="entry name" value="Nucleotide-diphospho-sugar transferases"/>
    <property type="match status" value="1"/>
</dbReference>
<evidence type="ECO:0000313" key="3">
    <source>
        <dbReference type="Proteomes" id="UP001596434"/>
    </source>
</evidence>
<dbReference type="AlphaFoldDB" id="A0ABD5ZUY4"/>
<feature type="domain" description="Glycosyltransferase 2-like" evidence="1">
    <location>
        <begin position="54"/>
        <end position="102"/>
    </location>
</feature>
<organism evidence="2 3">
    <name type="scientific">Haloplanus litoreus</name>
    <dbReference type="NCBI Taxonomy" id="767515"/>
    <lineage>
        <taxon>Archaea</taxon>
        <taxon>Methanobacteriati</taxon>
        <taxon>Methanobacteriota</taxon>
        <taxon>Stenosarchaea group</taxon>
        <taxon>Halobacteria</taxon>
        <taxon>Halobacteriales</taxon>
        <taxon>Haloferacaceae</taxon>
        <taxon>Haloplanus</taxon>
    </lineage>
</organism>
<dbReference type="EMBL" id="JBHTAT010000001">
    <property type="protein sequence ID" value="MFC7254438.1"/>
    <property type="molecule type" value="Genomic_DNA"/>
</dbReference>
<dbReference type="Gene3D" id="3.90.550.10">
    <property type="entry name" value="Spore Coat Polysaccharide Biosynthesis Protein SpsA, Chain A"/>
    <property type="match status" value="1"/>
</dbReference>
<name>A0ABD5ZUY4_9EURY</name>
<evidence type="ECO:0000313" key="2">
    <source>
        <dbReference type="EMBL" id="MFC7254438.1"/>
    </source>
</evidence>
<dbReference type="GO" id="GO:0016757">
    <property type="term" value="F:glycosyltransferase activity"/>
    <property type="evidence" value="ECO:0007669"/>
    <property type="project" value="UniProtKB-KW"/>
</dbReference>
<evidence type="ECO:0000259" key="1">
    <source>
        <dbReference type="Pfam" id="PF00535"/>
    </source>
</evidence>
<dbReference type="InterPro" id="IPR001173">
    <property type="entry name" value="Glyco_trans_2-like"/>
</dbReference>
<sequence length="234" mass="26825">MTVERPVTHPNPAVSVVIPTIPENEFELPPTLRRQTIGRYEVIVVSDASIDRCEARNLGMECATADIVAQTDDDCRPPEEWLERVHAHFERDPELVLLAGRLDKHRSGPHQYVGANLAYLREEALDVGGFDSELAGWRADTDFGWRMEITYGTDRCAFDPDLEIEHIGPLRTSVDRNLERKLRDRYPHRYFTYLHRPNVPFGWWIGASVARLYRLSPRLGEGLLTLYKACRAVT</sequence>
<dbReference type="Proteomes" id="UP001596434">
    <property type="component" value="Unassembled WGS sequence"/>
</dbReference>
<dbReference type="EC" id="2.4.-.-" evidence="2"/>
<gene>
    <name evidence="2" type="ORF">ACFQKE_03840</name>
</gene>
<dbReference type="CDD" id="cd00761">
    <property type="entry name" value="Glyco_tranf_GTA_type"/>
    <property type="match status" value="1"/>
</dbReference>
<keyword evidence="2" id="KW-0808">Transferase</keyword>
<comment type="caution">
    <text evidence="2">The sequence shown here is derived from an EMBL/GenBank/DDBJ whole genome shotgun (WGS) entry which is preliminary data.</text>
</comment>
<dbReference type="InterPro" id="IPR029044">
    <property type="entry name" value="Nucleotide-diphossugar_trans"/>
</dbReference>
<dbReference type="PANTHER" id="PTHR43685">
    <property type="entry name" value="GLYCOSYLTRANSFERASE"/>
    <property type="match status" value="1"/>
</dbReference>
<dbReference type="RefSeq" id="WP_379702641.1">
    <property type="nucleotide sequence ID" value="NZ_JBHTAT010000001.1"/>
</dbReference>
<protein>
    <submittedName>
        <fullName evidence="2">Glycosyltransferase family 2 protein</fullName>
        <ecNumber evidence="2">2.4.-.-</ecNumber>
    </submittedName>
</protein>
<dbReference type="Pfam" id="PF00535">
    <property type="entry name" value="Glycos_transf_2"/>
    <property type="match status" value="1"/>
</dbReference>
<keyword evidence="2" id="KW-0328">Glycosyltransferase</keyword>
<dbReference type="GeneID" id="96952752"/>
<proteinExistence type="predicted"/>
<dbReference type="PANTHER" id="PTHR43685:SF2">
    <property type="entry name" value="GLYCOSYLTRANSFERASE 2-LIKE DOMAIN-CONTAINING PROTEIN"/>
    <property type="match status" value="1"/>
</dbReference>
<accession>A0ABD5ZUY4</accession>
<reference evidence="2 3" key="1">
    <citation type="journal article" date="2019" name="Int. J. Syst. Evol. Microbiol.">
        <title>The Global Catalogue of Microorganisms (GCM) 10K type strain sequencing project: providing services to taxonomists for standard genome sequencing and annotation.</title>
        <authorList>
            <consortium name="The Broad Institute Genomics Platform"/>
            <consortium name="The Broad Institute Genome Sequencing Center for Infectious Disease"/>
            <person name="Wu L."/>
            <person name="Ma J."/>
        </authorList>
    </citation>
    <scope>NUCLEOTIDE SEQUENCE [LARGE SCALE GENOMIC DNA]</scope>
    <source>
        <strain evidence="2 3">GX21</strain>
    </source>
</reference>
<dbReference type="InterPro" id="IPR050834">
    <property type="entry name" value="Glycosyltransf_2"/>
</dbReference>